<dbReference type="InterPro" id="IPR016181">
    <property type="entry name" value="Acyl_CoA_acyltransferase"/>
</dbReference>
<name>A0A917W0X3_9ACTN</name>
<dbReference type="AlphaFoldDB" id="A0A917W0X3"/>
<dbReference type="Gene3D" id="3.40.630.30">
    <property type="match status" value="1"/>
</dbReference>
<sequence length="292" mass="31859">MYDLEFTTSAADFLNRAGSYLSEHPVVENVVATTADRAIREEAEGVLGRPGPWWFLTVSKAGQVVGVAMRTGPEPEYAVWVGEMPGGAAHELGRALVDRDEAVRMLTGSLDPAATVADHLAASRSGQVRIAERTRLFELGGLVPPTGVSGALRAATEEDLEPLHRWREAFLAEAEQQAGRPVVSRPAKDPEETRRRIQDHRLWVWEDGRQLVQMTGANPPSAGVARIGPVYTPEPSRGHGYVSAAVAAVSKLFLDQGARVCLFTDQANPVSNRIYRRIGYRPMVDMAQLIID</sequence>
<dbReference type="PROSITE" id="PS51186">
    <property type="entry name" value="GNAT"/>
    <property type="match status" value="1"/>
</dbReference>
<protein>
    <submittedName>
        <fullName evidence="2">N-acetyltransferase</fullName>
    </submittedName>
</protein>
<dbReference type="GO" id="GO:0016747">
    <property type="term" value="F:acyltransferase activity, transferring groups other than amino-acyl groups"/>
    <property type="evidence" value="ECO:0007669"/>
    <property type="project" value="InterPro"/>
</dbReference>
<dbReference type="Proteomes" id="UP000613840">
    <property type="component" value="Unassembled WGS sequence"/>
</dbReference>
<dbReference type="SUPFAM" id="SSF55729">
    <property type="entry name" value="Acyl-CoA N-acyltransferases (Nat)"/>
    <property type="match status" value="1"/>
</dbReference>
<evidence type="ECO:0000259" key="1">
    <source>
        <dbReference type="PROSITE" id="PS51186"/>
    </source>
</evidence>
<dbReference type="EMBL" id="BMMZ01000001">
    <property type="protein sequence ID" value="GGL48904.1"/>
    <property type="molecule type" value="Genomic_DNA"/>
</dbReference>
<evidence type="ECO:0000313" key="3">
    <source>
        <dbReference type="Proteomes" id="UP000613840"/>
    </source>
</evidence>
<feature type="domain" description="N-acetyltransferase" evidence="1">
    <location>
        <begin position="150"/>
        <end position="292"/>
    </location>
</feature>
<dbReference type="Pfam" id="PF13302">
    <property type="entry name" value="Acetyltransf_3"/>
    <property type="match status" value="1"/>
</dbReference>
<dbReference type="InterPro" id="IPR000182">
    <property type="entry name" value="GNAT_dom"/>
</dbReference>
<gene>
    <name evidence="2" type="ORF">GCM10011575_03680</name>
</gene>
<comment type="caution">
    <text evidence="2">The sequence shown here is derived from an EMBL/GenBank/DDBJ whole genome shotgun (WGS) entry which is preliminary data.</text>
</comment>
<reference evidence="2" key="2">
    <citation type="submission" date="2020-09" db="EMBL/GenBank/DDBJ databases">
        <authorList>
            <person name="Sun Q."/>
            <person name="Zhou Y."/>
        </authorList>
    </citation>
    <scope>NUCLEOTIDE SEQUENCE</scope>
    <source>
        <strain evidence="2">CGMCC 4.7306</strain>
    </source>
</reference>
<accession>A0A917W0X3</accession>
<reference evidence="2" key="1">
    <citation type="journal article" date="2014" name="Int. J. Syst. Evol. Microbiol.">
        <title>Complete genome sequence of Corynebacterium casei LMG S-19264T (=DSM 44701T), isolated from a smear-ripened cheese.</title>
        <authorList>
            <consortium name="US DOE Joint Genome Institute (JGI-PGF)"/>
            <person name="Walter F."/>
            <person name="Albersmeier A."/>
            <person name="Kalinowski J."/>
            <person name="Ruckert C."/>
        </authorList>
    </citation>
    <scope>NUCLEOTIDE SEQUENCE</scope>
    <source>
        <strain evidence="2">CGMCC 4.7306</strain>
    </source>
</reference>
<evidence type="ECO:0000313" key="2">
    <source>
        <dbReference type="EMBL" id="GGL48904.1"/>
    </source>
</evidence>
<organism evidence="2 3">
    <name type="scientific">Microlunatus endophyticus</name>
    <dbReference type="NCBI Taxonomy" id="1716077"/>
    <lineage>
        <taxon>Bacteria</taxon>
        <taxon>Bacillati</taxon>
        <taxon>Actinomycetota</taxon>
        <taxon>Actinomycetes</taxon>
        <taxon>Propionibacteriales</taxon>
        <taxon>Propionibacteriaceae</taxon>
        <taxon>Microlunatus</taxon>
    </lineage>
</organism>
<dbReference type="RefSeq" id="WP_188893459.1">
    <property type="nucleotide sequence ID" value="NZ_BMMZ01000001.1"/>
</dbReference>
<proteinExistence type="predicted"/>
<keyword evidence="3" id="KW-1185">Reference proteome</keyword>